<dbReference type="STRING" id="745531.A0A0C3SF15"/>
<dbReference type="HOGENOM" id="CLU_444172_0_0_1"/>
<feature type="compositionally biased region" description="Polar residues" evidence="2">
    <location>
        <begin position="272"/>
        <end position="283"/>
    </location>
</feature>
<feature type="compositionally biased region" description="Polar residues" evidence="2">
    <location>
        <begin position="366"/>
        <end position="380"/>
    </location>
</feature>
<dbReference type="EMBL" id="KN840447">
    <property type="protein sequence ID" value="KIP11295.1"/>
    <property type="molecule type" value="Genomic_DNA"/>
</dbReference>
<feature type="region of interest" description="Disordered" evidence="2">
    <location>
        <begin position="115"/>
        <end position="170"/>
    </location>
</feature>
<feature type="region of interest" description="Disordered" evidence="2">
    <location>
        <begin position="221"/>
        <end position="477"/>
    </location>
</feature>
<protein>
    <submittedName>
        <fullName evidence="3">Uncharacterized protein</fullName>
    </submittedName>
</protein>
<feature type="compositionally biased region" description="Basic and acidic residues" evidence="2">
    <location>
        <begin position="328"/>
        <end position="344"/>
    </location>
</feature>
<evidence type="ECO:0000313" key="4">
    <source>
        <dbReference type="Proteomes" id="UP000053257"/>
    </source>
</evidence>
<reference evidence="3 4" key="1">
    <citation type="journal article" date="2014" name="PLoS Genet.">
        <title>Analysis of the Phlebiopsis gigantea genome, transcriptome and secretome provides insight into its pioneer colonization strategies of wood.</title>
        <authorList>
            <person name="Hori C."/>
            <person name="Ishida T."/>
            <person name="Igarashi K."/>
            <person name="Samejima M."/>
            <person name="Suzuki H."/>
            <person name="Master E."/>
            <person name="Ferreira P."/>
            <person name="Ruiz-Duenas F.J."/>
            <person name="Held B."/>
            <person name="Canessa P."/>
            <person name="Larrondo L.F."/>
            <person name="Schmoll M."/>
            <person name="Druzhinina I.S."/>
            <person name="Kubicek C.P."/>
            <person name="Gaskell J.A."/>
            <person name="Kersten P."/>
            <person name="St John F."/>
            <person name="Glasner J."/>
            <person name="Sabat G."/>
            <person name="Splinter BonDurant S."/>
            <person name="Syed K."/>
            <person name="Yadav J."/>
            <person name="Mgbeahuruike A.C."/>
            <person name="Kovalchuk A."/>
            <person name="Asiegbu F.O."/>
            <person name="Lackner G."/>
            <person name="Hoffmeister D."/>
            <person name="Rencoret J."/>
            <person name="Gutierrez A."/>
            <person name="Sun H."/>
            <person name="Lindquist E."/>
            <person name="Barry K."/>
            <person name="Riley R."/>
            <person name="Grigoriev I.V."/>
            <person name="Henrissat B."/>
            <person name="Kues U."/>
            <person name="Berka R.M."/>
            <person name="Martinez A.T."/>
            <person name="Covert S.F."/>
            <person name="Blanchette R.A."/>
            <person name="Cullen D."/>
        </authorList>
    </citation>
    <scope>NUCLEOTIDE SEQUENCE [LARGE SCALE GENOMIC DNA]</scope>
    <source>
        <strain evidence="3 4">11061_1 CR5-6</strain>
    </source>
</reference>
<feature type="compositionally biased region" description="Basic and acidic residues" evidence="2">
    <location>
        <begin position="154"/>
        <end position="170"/>
    </location>
</feature>
<organism evidence="3 4">
    <name type="scientific">Phlebiopsis gigantea (strain 11061_1 CR5-6)</name>
    <name type="common">White-rot fungus</name>
    <name type="synonym">Peniophora gigantea</name>
    <dbReference type="NCBI Taxonomy" id="745531"/>
    <lineage>
        <taxon>Eukaryota</taxon>
        <taxon>Fungi</taxon>
        <taxon>Dikarya</taxon>
        <taxon>Basidiomycota</taxon>
        <taxon>Agaricomycotina</taxon>
        <taxon>Agaricomycetes</taxon>
        <taxon>Polyporales</taxon>
        <taxon>Phanerochaetaceae</taxon>
        <taxon>Phlebiopsis</taxon>
    </lineage>
</organism>
<feature type="compositionally biased region" description="Polar residues" evidence="2">
    <location>
        <begin position="222"/>
        <end position="231"/>
    </location>
</feature>
<gene>
    <name evidence="3" type="ORF">PHLGIDRAFT_114695</name>
</gene>
<dbReference type="Proteomes" id="UP000053257">
    <property type="component" value="Unassembled WGS sequence"/>
</dbReference>
<feature type="compositionally biased region" description="Polar residues" evidence="2">
    <location>
        <begin position="451"/>
        <end position="460"/>
    </location>
</feature>
<evidence type="ECO:0000313" key="3">
    <source>
        <dbReference type="EMBL" id="KIP11295.1"/>
    </source>
</evidence>
<keyword evidence="1" id="KW-0175">Coiled coil</keyword>
<sequence length="615" mass="68689">MTITVRIQYKGEGARKLAAEEHSTDRDVALRYEEDMNRALSLFQIPVPPDSSRAIWKSGFVLCNYAITRDTPMFDRIYRGAFRAQSVACKATLEGLHISYIHLFENSKPIFLGKQAQQRSLSPTARTQTLRQKSPPPTVHRNKTWTRPLGPERSAPELSDRPRVSDTIHRSYSAEKKVYIKQEQSESTVHTTGTNGSGQVMEETLKKLAGSQTLLALLGQGPTFSGSSSPNVIVKPEAASPNRAEPPRAPRSLLASASSTESVNESSGTRHPLSSSRTLSSYQRDSHRSQHTSQDDDYYTGHSRPLSSNRAYSASHNEIPTSSRGRSLQREPPARFTGHDENHKHSMNGSSHDHHLPSRTWENRYDSTPNSRFSRPTYSSEKLDSTPDWTKGNKRPLSPNQIPGRSASPPHHRRRYSIKGADHPGSVHIDSHPRSNGYAGDSILSQPLRRSPTSIFSTPTAHMAPSSNGPPPEDRNRLVQSLNRDLWDVRRQTTALKAQEETIVADLKRLRADVPSLPNTVKTVTAPTKVSVSEDQYKILEAEIISLRQRLQSETVRRQLVEEACENERRRRKHAEDLLDDARREGGAPLVVPAMMDAFERIAQLTGEALQSATD</sequence>
<feature type="compositionally biased region" description="Basic and acidic residues" evidence="2">
    <location>
        <begin position="351"/>
        <end position="365"/>
    </location>
</feature>
<feature type="coiled-coil region" evidence="1">
    <location>
        <begin position="530"/>
        <end position="585"/>
    </location>
</feature>
<dbReference type="OrthoDB" id="3070390at2759"/>
<proteinExistence type="predicted"/>
<keyword evidence="4" id="KW-1185">Reference proteome</keyword>
<feature type="compositionally biased region" description="Low complexity" evidence="2">
    <location>
        <begin position="250"/>
        <end position="267"/>
    </location>
</feature>
<evidence type="ECO:0000256" key="2">
    <source>
        <dbReference type="SAM" id="MobiDB-lite"/>
    </source>
</evidence>
<evidence type="ECO:0000256" key="1">
    <source>
        <dbReference type="SAM" id="Coils"/>
    </source>
</evidence>
<accession>A0A0C3SF15</accession>
<name>A0A0C3SF15_PHLG1</name>
<feature type="compositionally biased region" description="Polar residues" evidence="2">
    <location>
        <begin position="305"/>
        <end position="326"/>
    </location>
</feature>
<feature type="compositionally biased region" description="Polar residues" evidence="2">
    <location>
        <begin position="115"/>
        <end position="132"/>
    </location>
</feature>
<dbReference type="AlphaFoldDB" id="A0A0C3SF15"/>